<sequence>MGTLSGLFNMLHTGGEQIMGTVGNIAARDTGFNYHALEYECFKMFEALIDGKQLDGEQKQFYEQLKYCKDDKYAKLIDSIHKIVDYHYP</sequence>
<dbReference type="EMBL" id="SNRW01001131">
    <property type="protein sequence ID" value="KAA6397651.1"/>
    <property type="molecule type" value="Genomic_DNA"/>
</dbReference>
<organism evidence="1 2">
    <name type="scientific">Streblomastix strix</name>
    <dbReference type="NCBI Taxonomy" id="222440"/>
    <lineage>
        <taxon>Eukaryota</taxon>
        <taxon>Metamonada</taxon>
        <taxon>Preaxostyla</taxon>
        <taxon>Oxymonadida</taxon>
        <taxon>Streblomastigidae</taxon>
        <taxon>Streblomastix</taxon>
    </lineage>
</organism>
<protein>
    <submittedName>
        <fullName evidence="1">Uncharacterized protein</fullName>
    </submittedName>
</protein>
<dbReference type="Proteomes" id="UP000324800">
    <property type="component" value="Unassembled WGS sequence"/>
</dbReference>
<evidence type="ECO:0000313" key="1">
    <source>
        <dbReference type="EMBL" id="KAA6397651.1"/>
    </source>
</evidence>
<reference evidence="1 2" key="1">
    <citation type="submission" date="2019-03" db="EMBL/GenBank/DDBJ databases">
        <title>Single cell metagenomics reveals metabolic interactions within the superorganism composed of flagellate Streblomastix strix and complex community of Bacteroidetes bacteria on its surface.</title>
        <authorList>
            <person name="Treitli S.C."/>
            <person name="Kolisko M."/>
            <person name="Husnik F."/>
            <person name="Keeling P."/>
            <person name="Hampl V."/>
        </authorList>
    </citation>
    <scope>NUCLEOTIDE SEQUENCE [LARGE SCALE GENOMIC DNA]</scope>
    <source>
        <strain evidence="1">ST1C</strain>
    </source>
</reference>
<dbReference type="AlphaFoldDB" id="A0A5J4WRV4"/>
<comment type="caution">
    <text evidence="1">The sequence shown here is derived from an EMBL/GenBank/DDBJ whole genome shotgun (WGS) entry which is preliminary data.</text>
</comment>
<gene>
    <name evidence="1" type="ORF">EZS28_006821</name>
</gene>
<accession>A0A5J4WRV4</accession>
<evidence type="ECO:0000313" key="2">
    <source>
        <dbReference type="Proteomes" id="UP000324800"/>
    </source>
</evidence>
<name>A0A5J4WRV4_9EUKA</name>
<proteinExistence type="predicted"/>